<comment type="similarity">
    <text evidence="2">Belongs to the MreD family.</text>
</comment>
<dbReference type="OrthoDB" id="2678464at2"/>
<comment type="subcellular location">
    <subcellularLocation>
        <location evidence="1">Cell membrane</location>
        <topology evidence="1">Multi-pass membrane protein</topology>
    </subcellularLocation>
</comment>
<keyword evidence="5" id="KW-0133">Cell shape</keyword>
<dbReference type="EMBL" id="FXAZ01000009">
    <property type="protein sequence ID" value="SMG58085.1"/>
    <property type="molecule type" value="Genomic_DNA"/>
</dbReference>
<evidence type="ECO:0000256" key="2">
    <source>
        <dbReference type="ARBA" id="ARBA00007776"/>
    </source>
</evidence>
<dbReference type="Pfam" id="PF04093">
    <property type="entry name" value="MreD"/>
    <property type="match status" value="1"/>
</dbReference>
<dbReference type="AlphaFoldDB" id="A0A1X7LW61"/>
<keyword evidence="4" id="KW-0812">Transmembrane</keyword>
<dbReference type="Proteomes" id="UP000193834">
    <property type="component" value="Unassembled WGS sequence"/>
</dbReference>
<evidence type="ECO:0000256" key="7">
    <source>
        <dbReference type="ARBA" id="ARBA00023136"/>
    </source>
</evidence>
<keyword evidence="7" id="KW-0472">Membrane</keyword>
<evidence type="ECO:0000256" key="4">
    <source>
        <dbReference type="ARBA" id="ARBA00022692"/>
    </source>
</evidence>
<accession>A0A1X7LW61</accession>
<dbReference type="GO" id="GO:0005886">
    <property type="term" value="C:plasma membrane"/>
    <property type="evidence" value="ECO:0007669"/>
    <property type="project" value="UniProtKB-SubCell"/>
</dbReference>
<proteinExistence type="inferred from homology"/>
<dbReference type="GO" id="GO:0008360">
    <property type="term" value="P:regulation of cell shape"/>
    <property type="evidence" value="ECO:0007669"/>
    <property type="project" value="UniProtKB-KW"/>
</dbReference>
<organism evidence="8 9">
    <name type="scientific">Paenibacillus aquistagni</name>
    <dbReference type="NCBI Taxonomy" id="1852522"/>
    <lineage>
        <taxon>Bacteria</taxon>
        <taxon>Bacillati</taxon>
        <taxon>Bacillota</taxon>
        <taxon>Bacilli</taxon>
        <taxon>Bacillales</taxon>
        <taxon>Paenibacillaceae</taxon>
        <taxon>Paenibacillus</taxon>
    </lineage>
</organism>
<evidence type="ECO:0000256" key="3">
    <source>
        <dbReference type="ARBA" id="ARBA00022475"/>
    </source>
</evidence>
<evidence type="ECO:0000313" key="9">
    <source>
        <dbReference type="Proteomes" id="UP000193834"/>
    </source>
</evidence>
<evidence type="ECO:0000313" key="8">
    <source>
        <dbReference type="EMBL" id="SMG58085.1"/>
    </source>
</evidence>
<evidence type="ECO:0000256" key="5">
    <source>
        <dbReference type="ARBA" id="ARBA00022960"/>
    </source>
</evidence>
<keyword evidence="9" id="KW-1185">Reference proteome</keyword>
<dbReference type="InterPro" id="IPR007227">
    <property type="entry name" value="Cell_shape_determining_MreD"/>
</dbReference>
<keyword evidence="6" id="KW-1133">Transmembrane helix</keyword>
<gene>
    <name evidence="8" type="ORF">SAMN06295960_4597</name>
</gene>
<dbReference type="NCBIfam" id="TIGR03426">
    <property type="entry name" value="shape_MreD"/>
    <property type="match status" value="1"/>
</dbReference>
<evidence type="ECO:0000256" key="1">
    <source>
        <dbReference type="ARBA" id="ARBA00004651"/>
    </source>
</evidence>
<keyword evidence="3" id="KW-1003">Cell membrane</keyword>
<reference evidence="8 9" key="1">
    <citation type="submission" date="2017-04" db="EMBL/GenBank/DDBJ databases">
        <authorList>
            <person name="Afonso C.L."/>
            <person name="Miller P.J."/>
            <person name="Scott M.A."/>
            <person name="Spackman E."/>
            <person name="Goraichik I."/>
            <person name="Dimitrov K.M."/>
            <person name="Suarez D.L."/>
            <person name="Swayne D.E."/>
        </authorList>
    </citation>
    <scope>NUCLEOTIDE SEQUENCE [LARGE SCALE GENOMIC DNA]</scope>
    <source>
        <strain evidence="8 9">11</strain>
    </source>
</reference>
<dbReference type="RefSeq" id="WP_085498438.1">
    <property type="nucleotide sequence ID" value="NZ_FXAZ01000009.1"/>
</dbReference>
<dbReference type="STRING" id="1852522.SAMN06295960_4597"/>
<sequence>MNRNWMILFMFLLFLIEGTWLPFVIPDVWSDRLFPQLVFIVVLYHAVYKHRHTALMMGLGFGLLQDIVYYGHMIGPHTFSMGLLGYLAGLLFSTRNTSMMVMMMISFMGSFIYQTIIFGIYALFSVQHLEFKDALLNYMIPSLFIQLLFALIIYVPMRKWFETAPVTDSTEDKEAS</sequence>
<name>A0A1X7LW61_9BACL</name>
<protein>
    <submittedName>
        <fullName evidence="8">Rod shape-determining protein MreD</fullName>
    </submittedName>
</protein>
<evidence type="ECO:0000256" key="6">
    <source>
        <dbReference type="ARBA" id="ARBA00022989"/>
    </source>
</evidence>